<evidence type="ECO:0000313" key="3">
    <source>
        <dbReference type="EMBL" id="RNI34827.1"/>
    </source>
</evidence>
<evidence type="ECO:0000259" key="2">
    <source>
        <dbReference type="Pfam" id="PF08327"/>
    </source>
</evidence>
<proteinExistence type="inferred from homology"/>
<sequence length="142" mass="16940">MKKQTVNVERIFDANKESVWWAITEKERMKQWYFNLAEFKTEPGFKFEFMGGPEDGTQYKHLCEITEVIPQQKLTYSWRYEGYEGITYVTFELLEENKKTRLKLTHTGFETFPPIPDFAVHNFEAGWDHIINVSLKGFLEKK</sequence>
<feature type="domain" description="Activator of Hsp90 ATPase homologue 1/2-like C-terminal" evidence="2">
    <location>
        <begin position="13"/>
        <end position="139"/>
    </location>
</feature>
<accession>A0A3M9NC08</accession>
<gene>
    <name evidence="3" type="ORF">EFY79_14165</name>
</gene>
<dbReference type="CDD" id="cd07814">
    <property type="entry name" value="SRPBCC_CalC_Aha1-like"/>
    <property type="match status" value="1"/>
</dbReference>
<dbReference type="RefSeq" id="WP_123121383.1">
    <property type="nucleotide sequence ID" value="NZ_RJJR01000012.1"/>
</dbReference>
<dbReference type="OrthoDB" id="2355173at2"/>
<dbReference type="SUPFAM" id="SSF55961">
    <property type="entry name" value="Bet v1-like"/>
    <property type="match status" value="1"/>
</dbReference>
<name>A0A3M9NC08_9BACT</name>
<dbReference type="Proteomes" id="UP000267223">
    <property type="component" value="Unassembled WGS sequence"/>
</dbReference>
<dbReference type="InterPro" id="IPR013538">
    <property type="entry name" value="ASHA1/2-like_C"/>
</dbReference>
<reference evidence="3 4" key="1">
    <citation type="submission" date="2018-11" db="EMBL/GenBank/DDBJ databases">
        <title>Draft genome sequence of Ferruginibacter sp. BO-59.</title>
        <authorList>
            <person name="Im W.T."/>
        </authorList>
    </citation>
    <scope>NUCLEOTIDE SEQUENCE [LARGE SCALE GENOMIC DNA]</scope>
    <source>
        <strain evidence="3 4">BO-59</strain>
    </source>
</reference>
<protein>
    <submittedName>
        <fullName evidence="3">SRPBCC domain-containing protein</fullName>
    </submittedName>
</protein>
<evidence type="ECO:0000313" key="4">
    <source>
        <dbReference type="Proteomes" id="UP000267223"/>
    </source>
</evidence>
<dbReference type="EMBL" id="RJJR01000012">
    <property type="protein sequence ID" value="RNI34827.1"/>
    <property type="molecule type" value="Genomic_DNA"/>
</dbReference>
<dbReference type="Pfam" id="PF08327">
    <property type="entry name" value="AHSA1"/>
    <property type="match status" value="1"/>
</dbReference>
<dbReference type="InterPro" id="IPR023393">
    <property type="entry name" value="START-like_dom_sf"/>
</dbReference>
<keyword evidence="4" id="KW-1185">Reference proteome</keyword>
<dbReference type="AlphaFoldDB" id="A0A3M9NC08"/>
<evidence type="ECO:0000256" key="1">
    <source>
        <dbReference type="ARBA" id="ARBA00006817"/>
    </source>
</evidence>
<dbReference type="Gene3D" id="3.30.530.20">
    <property type="match status" value="1"/>
</dbReference>
<comment type="caution">
    <text evidence="3">The sequence shown here is derived from an EMBL/GenBank/DDBJ whole genome shotgun (WGS) entry which is preliminary data.</text>
</comment>
<comment type="similarity">
    <text evidence="1">Belongs to the AHA1 family.</text>
</comment>
<organism evidence="3 4">
    <name type="scientific">Hanamia caeni</name>
    <dbReference type="NCBI Taxonomy" id="2294116"/>
    <lineage>
        <taxon>Bacteria</taxon>
        <taxon>Pseudomonadati</taxon>
        <taxon>Bacteroidota</taxon>
        <taxon>Chitinophagia</taxon>
        <taxon>Chitinophagales</taxon>
        <taxon>Chitinophagaceae</taxon>
        <taxon>Hanamia</taxon>
    </lineage>
</organism>